<accession>A0A4R1GP72</accession>
<reference evidence="2 3" key="1">
    <citation type="submission" date="2019-03" db="EMBL/GenBank/DDBJ databases">
        <title>Genomic Encyclopedia of Archaeal and Bacterial Type Strains, Phase II (KMG-II): from individual species to whole genera.</title>
        <authorList>
            <person name="Goeker M."/>
        </authorList>
    </citation>
    <scope>NUCLEOTIDE SEQUENCE [LARGE SCALE GENOMIC DNA]</scope>
    <source>
        <strain evidence="2 3">DSM 27697</strain>
    </source>
</reference>
<feature type="transmembrane region" description="Helical" evidence="1">
    <location>
        <begin position="6"/>
        <end position="29"/>
    </location>
</feature>
<dbReference type="Pfam" id="PF07963">
    <property type="entry name" value="N_methyl"/>
    <property type="match status" value="1"/>
</dbReference>
<dbReference type="NCBIfam" id="TIGR02532">
    <property type="entry name" value="IV_pilin_GFxxxE"/>
    <property type="match status" value="1"/>
</dbReference>
<dbReference type="RefSeq" id="WP_165900232.1">
    <property type="nucleotide sequence ID" value="NZ_SMFU01000007.1"/>
</dbReference>
<dbReference type="AlphaFoldDB" id="A0A4R1GP72"/>
<protein>
    <submittedName>
        <fullName evidence="2">Prepilin-type N-terminal cleavage/methylation domain-containing protein</fullName>
    </submittedName>
</protein>
<comment type="caution">
    <text evidence="2">The sequence shown here is derived from an EMBL/GenBank/DDBJ whole genome shotgun (WGS) entry which is preliminary data.</text>
</comment>
<gene>
    <name evidence="2" type="ORF">CLV83_0857</name>
</gene>
<dbReference type="InterPro" id="IPR045584">
    <property type="entry name" value="Pilin-like"/>
</dbReference>
<dbReference type="Proteomes" id="UP000294546">
    <property type="component" value="Unassembled WGS sequence"/>
</dbReference>
<name>A0A4R1GP72_9GAMM</name>
<dbReference type="EMBL" id="SMFU01000007">
    <property type="protein sequence ID" value="TCK08765.1"/>
    <property type="molecule type" value="Genomic_DNA"/>
</dbReference>
<dbReference type="SUPFAM" id="SSF54523">
    <property type="entry name" value="Pili subunits"/>
    <property type="match status" value="1"/>
</dbReference>
<keyword evidence="1" id="KW-0472">Membrane</keyword>
<proteinExistence type="predicted"/>
<keyword evidence="1" id="KW-1133">Transmembrane helix</keyword>
<dbReference type="InterPro" id="IPR012902">
    <property type="entry name" value="N_methyl_site"/>
</dbReference>
<evidence type="ECO:0000313" key="3">
    <source>
        <dbReference type="Proteomes" id="UP000294546"/>
    </source>
</evidence>
<evidence type="ECO:0000256" key="1">
    <source>
        <dbReference type="SAM" id="Phobius"/>
    </source>
</evidence>
<dbReference type="PROSITE" id="PS00409">
    <property type="entry name" value="PROKAR_NTER_METHYL"/>
    <property type="match status" value="1"/>
</dbReference>
<organism evidence="2 3">
    <name type="scientific">Marinobacterium mangrovicola</name>
    <dbReference type="NCBI Taxonomy" id="1476959"/>
    <lineage>
        <taxon>Bacteria</taxon>
        <taxon>Pseudomonadati</taxon>
        <taxon>Pseudomonadota</taxon>
        <taxon>Gammaproteobacteria</taxon>
        <taxon>Oceanospirillales</taxon>
        <taxon>Oceanospirillaceae</taxon>
        <taxon>Marinobacterium</taxon>
    </lineage>
</organism>
<keyword evidence="3" id="KW-1185">Reference proteome</keyword>
<keyword evidence="1" id="KW-0812">Transmembrane</keyword>
<evidence type="ECO:0000313" key="2">
    <source>
        <dbReference type="EMBL" id="TCK08765.1"/>
    </source>
</evidence>
<sequence length="242" mass="27827">MKRIDAAGFTLVELMIALVLTGMIMLLLFGSLRVSSRGWDAAEQRQQQISEQYQLQQFLRRLIGQARGERIRDIDGVIQVTFRGEPDQLVFAAPQFSMSSEGGLLWYRLYLSEATDERPQALMLQTRTFAEQEGVDWLSLFDPDFVTRLDDEDKGIQPPEEHLLRITGDASLSFKYSFFDSDGSEEESDQWLDETRLPTLVELTLEEFDSEHEEEQAETPLLSSWQPLSVALQEYNYAVRTD</sequence>